<dbReference type="HAMAP" id="MF_01008">
    <property type="entry name" value="MraZ"/>
    <property type="match status" value="1"/>
</dbReference>
<dbReference type="EMBL" id="JAALLS010000019">
    <property type="protein sequence ID" value="NGP89413.1"/>
    <property type="molecule type" value="Genomic_DNA"/>
</dbReference>
<reference evidence="9 10" key="1">
    <citation type="submission" date="2020-02" db="EMBL/GenBank/DDBJ databases">
        <title>Aliifodinibius halophilus 2W32, complete genome.</title>
        <authorList>
            <person name="Li Y."/>
            <person name="Wu S."/>
        </authorList>
    </citation>
    <scope>NUCLEOTIDE SEQUENCE [LARGE SCALE GENOMIC DNA]</scope>
    <source>
        <strain evidence="9 10">2W32</strain>
    </source>
</reference>
<dbReference type="GO" id="GO:0000976">
    <property type="term" value="F:transcription cis-regulatory region binding"/>
    <property type="evidence" value="ECO:0007669"/>
    <property type="project" value="TreeGrafter"/>
</dbReference>
<evidence type="ECO:0000256" key="2">
    <source>
        <dbReference type="ARBA" id="ARBA00022490"/>
    </source>
</evidence>
<comment type="subcellular location">
    <subcellularLocation>
        <location evidence="7">Cytoplasm</location>
        <location evidence="7">Nucleoid</location>
    </subcellularLocation>
</comment>
<comment type="similarity">
    <text evidence="7">Belongs to the MraZ family.</text>
</comment>
<keyword evidence="3" id="KW-0677">Repeat</keyword>
<dbReference type="Pfam" id="PF02381">
    <property type="entry name" value="MraZ"/>
    <property type="match status" value="2"/>
</dbReference>
<protein>
    <recommendedName>
        <fullName evidence="1 7">Transcriptional regulator MraZ</fullName>
    </recommendedName>
</protein>
<organism evidence="9 10">
    <name type="scientific">Fodinibius halophilus</name>
    <dbReference type="NCBI Taxonomy" id="1736908"/>
    <lineage>
        <taxon>Bacteria</taxon>
        <taxon>Pseudomonadati</taxon>
        <taxon>Balneolota</taxon>
        <taxon>Balneolia</taxon>
        <taxon>Balneolales</taxon>
        <taxon>Balneolaceae</taxon>
        <taxon>Fodinibius</taxon>
    </lineage>
</organism>
<dbReference type="InterPro" id="IPR003444">
    <property type="entry name" value="MraZ"/>
</dbReference>
<dbReference type="InterPro" id="IPR035644">
    <property type="entry name" value="MraZ_C"/>
</dbReference>
<sequence length="155" mass="17950">MPSFKGEYEHSVDNKGRVSFPAKLRKALNPQAKEHFTIVRGLDKCLYLYPEDEWQQVEDQLSQINSFTKKGRTLKRNFLRFAVDVNLDNQNRIPLPSQLTEWAGIDGKAIFIGTGERVEIWSPEELKPVDDDLDFESYQELFEGVMGDDDSHEQQ</sequence>
<dbReference type="InterPro" id="IPR037914">
    <property type="entry name" value="SpoVT-AbrB_sf"/>
</dbReference>
<evidence type="ECO:0000256" key="1">
    <source>
        <dbReference type="ARBA" id="ARBA00013860"/>
    </source>
</evidence>
<comment type="caution">
    <text evidence="9">The sequence shown here is derived from an EMBL/GenBank/DDBJ whole genome shotgun (WGS) entry which is preliminary data.</text>
</comment>
<evidence type="ECO:0000256" key="5">
    <source>
        <dbReference type="ARBA" id="ARBA00023125"/>
    </source>
</evidence>
<proteinExistence type="inferred from homology"/>
<evidence type="ECO:0000256" key="4">
    <source>
        <dbReference type="ARBA" id="ARBA00023015"/>
    </source>
</evidence>
<dbReference type="GO" id="GO:0003700">
    <property type="term" value="F:DNA-binding transcription factor activity"/>
    <property type="evidence" value="ECO:0007669"/>
    <property type="project" value="UniProtKB-UniRule"/>
</dbReference>
<keyword evidence="2 7" id="KW-0963">Cytoplasm</keyword>
<dbReference type="PANTHER" id="PTHR34701">
    <property type="entry name" value="TRANSCRIPTIONAL REGULATOR MRAZ"/>
    <property type="match status" value="1"/>
</dbReference>
<feature type="domain" description="SpoVT-AbrB" evidence="8">
    <location>
        <begin position="7"/>
        <end position="53"/>
    </location>
</feature>
<gene>
    <name evidence="7 9" type="primary">mraZ</name>
    <name evidence="9" type="ORF">G3569_13725</name>
</gene>
<dbReference type="RefSeq" id="WP_165270133.1">
    <property type="nucleotide sequence ID" value="NZ_JAALLS010000019.1"/>
</dbReference>
<dbReference type="AlphaFoldDB" id="A0A6M1TAC5"/>
<evidence type="ECO:0000256" key="6">
    <source>
        <dbReference type="ARBA" id="ARBA00023163"/>
    </source>
</evidence>
<evidence type="ECO:0000313" key="9">
    <source>
        <dbReference type="EMBL" id="NGP89413.1"/>
    </source>
</evidence>
<dbReference type="GO" id="GO:0005737">
    <property type="term" value="C:cytoplasm"/>
    <property type="evidence" value="ECO:0007669"/>
    <property type="project" value="UniProtKB-UniRule"/>
</dbReference>
<accession>A0A6M1TAC5</accession>
<evidence type="ECO:0000256" key="7">
    <source>
        <dbReference type="HAMAP-Rule" id="MF_01008"/>
    </source>
</evidence>
<dbReference type="Gene3D" id="3.40.1550.20">
    <property type="entry name" value="Transcriptional regulator MraZ domain"/>
    <property type="match status" value="1"/>
</dbReference>
<evidence type="ECO:0000259" key="8">
    <source>
        <dbReference type="PROSITE" id="PS51740"/>
    </source>
</evidence>
<dbReference type="GO" id="GO:2000143">
    <property type="term" value="P:negative regulation of DNA-templated transcription initiation"/>
    <property type="evidence" value="ECO:0007669"/>
    <property type="project" value="TreeGrafter"/>
</dbReference>
<dbReference type="SUPFAM" id="SSF89447">
    <property type="entry name" value="AbrB/MazE/MraZ-like"/>
    <property type="match status" value="1"/>
</dbReference>
<feature type="domain" description="SpoVT-AbrB" evidence="8">
    <location>
        <begin position="82"/>
        <end position="125"/>
    </location>
</feature>
<dbReference type="PROSITE" id="PS51740">
    <property type="entry name" value="SPOVT_ABRB"/>
    <property type="match status" value="2"/>
</dbReference>
<evidence type="ECO:0000313" key="10">
    <source>
        <dbReference type="Proteomes" id="UP000479132"/>
    </source>
</evidence>
<dbReference type="NCBIfam" id="TIGR00242">
    <property type="entry name" value="division/cell wall cluster transcriptional repressor MraZ"/>
    <property type="match status" value="1"/>
</dbReference>
<dbReference type="Proteomes" id="UP000479132">
    <property type="component" value="Unassembled WGS sequence"/>
</dbReference>
<evidence type="ECO:0000256" key="3">
    <source>
        <dbReference type="ARBA" id="ARBA00022737"/>
    </source>
</evidence>
<dbReference type="InterPro" id="IPR020603">
    <property type="entry name" value="MraZ_dom"/>
</dbReference>
<dbReference type="CDD" id="cd16320">
    <property type="entry name" value="MraZ_N"/>
    <property type="match status" value="1"/>
</dbReference>
<keyword evidence="5 7" id="KW-0238">DNA-binding</keyword>
<name>A0A6M1TAC5_9BACT</name>
<keyword evidence="6 7" id="KW-0804">Transcription</keyword>
<keyword evidence="10" id="KW-1185">Reference proteome</keyword>
<dbReference type="PANTHER" id="PTHR34701:SF1">
    <property type="entry name" value="TRANSCRIPTIONAL REGULATOR MRAZ"/>
    <property type="match status" value="1"/>
</dbReference>
<dbReference type="GO" id="GO:0009295">
    <property type="term" value="C:nucleoid"/>
    <property type="evidence" value="ECO:0007669"/>
    <property type="project" value="UniProtKB-SubCell"/>
</dbReference>
<dbReference type="InterPro" id="IPR038619">
    <property type="entry name" value="MraZ_sf"/>
</dbReference>
<dbReference type="InterPro" id="IPR007159">
    <property type="entry name" value="SpoVT-AbrB_dom"/>
</dbReference>
<keyword evidence="4 7" id="KW-0805">Transcription regulation</keyword>
<comment type="subunit">
    <text evidence="7">Forms oligomers.</text>
</comment>
<dbReference type="CDD" id="cd16321">
    <property type="entry name" value="MraZ_C"/>
    <property type="match status" value="1"/>
</dbReference>
<dbReference type="InterPro" id="IPR035642">
    <property type="entry name" value="MraZ_N"/>
</dbReference>